<keyword evidence="3" id="KW-1185">Reference proteome</keyword>
<proteinExistence type="predicted"/>
<dbReference type="AlphaFoldDB" id="A0AAN5CH18"/>
<feature type="non-terminal residue" evidence="2">
    <location>
        <position position="1"/>
    </location>
</feature>
<name>A0AAN5CH18_9BILA</name>
<feature type="non-terminal residue" evidence="2">
    <location>
        <position position="75"/>
    </location>
</feature>
<protein>
    <recommendedName>
        <fullName evidence="4">C2H2-type domain-containing protein</fullName>
    </recommendedName>
</protein>
<evidence type="ECO:0008006" key="4">
    <source>
        <dbReference type="Google" id="ProtNLM"/>
    </source>
</evidence>
<sequence>CGHESYSKSHTFKERRSSSKVESQSKKVKINKEDSEDNKTDKRELDCPECEYRTRNVCTWIAHLKLKHFTTPILV</sequence>
<feature type="region of interest" description="Disordered" evidence="1">
    <location>
        <begin position="1"/>
        <end position="43"/>
    </location>
</feature>
<evidence type="ECO:0000313" key="3">
    <source>
        <dbReference type="Proteomes" id="UP001328107"/>
    </source>
</evidence>
<reference evidence="3" key="1">
    <citation type="submission" date="2022-10" db="EMBL/GenBank/DDBJ databases">
        <title>Genome assembly of Pristionchus species.</title>
        <authorList>
            <person name="Yoshida K."/>
            <person name="Sommer R.J."/>
        </authorList>
    </citation>
    <scope>NUCLEOTIDE SEQUENCE [LARGE SCALE GENOMIC DNA]</scope>
    <source>
        <strain evidence="3">RS5460</strain>
    </source>
</reference>
<gene>
    <name evidence="2" type="ORF">PMAYCL1PPCAC_14299</name>
</gene>
<evidence type="ECO:0000256" key="1">
    <source>
        <dbReference type="SAM" id="MobiDB-lite"/>
    </source>
</evidence>
<evidence type="ECO:0000313" key="2">
    <source>
        <dbReference type="EMBL" id="GMR44104.1"/>
    </source>
</evidence>
<comment type="caution">
    <text evidence="2">The sequence shown here is derived from an EMBL/GenBank/DDBJ whole genome shotgun (WGS) entry which is preliminary data.</text>
</comment>
<dbReference type="EMBL" id="BTRK01000003">
    <property type="protein sequence ID" value="GMR44104.1"/>
    <property type="molecule type" value="Genomic_DNA"/>
</dbReference>
<organism evidence="2 3">
    <name type="scientific">Pristionchus mayeri</name>
    <dbReference type="NCBI Taxonomy" id="1317129"/>
    <lineage>
        <taxon>Eukaryota</taxon>
        <taxon>Metazoa</taxon>
        <taxon>Ecdysozoa</taxon>
        <taxon>Nematoda</taxon>
        <taxon>Chromadorea</taxon>
        <taxon>Rhabditida</taxon>
        <taxon>Rhabditina</taxon>
        <taxon>Diplogasteromorpha</taxon>
        <taxon>Diplogasteroidea</taxon>
        <taxon>Neodiplogasteridae</taxon>
        <taxon>Pristionchus</taxon>
    </lineage>
</organism>
<accession>A0AAN5CH18</accession>
<dbReference type="Proteomes" id="UP001328107">
    <property type="component" value="Unassembled WGS sequence"/>
</dbReference>